<feature type="domain" description="Protein kinase" evidence="11">
    <location>
        <begin position="237"/>
        <end position="520"/>
    </location>
</feature>
<accession>A0A6M2DKU2</accession>
<dbReference type="PANTHER" id="PTHR48006">
    <property type="entry name" value="LEUCINE-RICH REPEAT-CONTAINING PROTEIN DDB_G0281931-RELATED"/>
    <property type="match status" value="1"/>
</dbReference>
<evidence type="ECO:0000259" key="12">
    <source>
        <dbReference type="PROSITE" id="PS50017"/>
    </source>
</evidence>
<dbReference type="PROSITE" id="PS00107">
    <property type="entry name" value="PROTEIN_KINASE_ATP"/>
    <property type="match status" value="1"/>
</dbReference>
<comment type="catalytic activity">
    <reaction evidence="8">
        <text>L-threonyl-[protein] + ATP = O-phospho-L-threonyl-[protein] + ADP + H(+)</text>
        <dbReference type="Rhea" id="RHEA:46608"/>
        <dbReference type="Rhea" id="RHEA-COMP:11060"/>
        <dbReference type="Rhea" id="RHEA-COMP:11605"/>
        <dbReference type="ChEBI" id="CHEBI:15378"/>
        <dbReference type="ChEBI" id="CHEBI:30013"/>
        <dbReference type="ChEBI" id="CHEBI:30616"/>
        <dbReference type="ChEBI" id="CHEBI:61977"/>
        <dbReference type="ChEBI" id="CHEBI:456216"/>
        <dbReference type="EC" id="2.7.11.1"/>
    </reaction>
</comment>
<dbReference type="EMBL" id="GIIL01003203">
    <property type="protein sequence ID" value="NOV46929.1"/>
    <property type="molecule type" value="Transcribed_RNA"/>
</dbReference>
<evidence type="ECO:0000256" key="2">
    <source>
        <dbReference type="ARBA" id="ARBA00012513"/>
    </source>
</evidence>
<feature type="domain" description="Death" evidence="12">
    <location>
        <begin position="29"/>
        <end position="97"/>
    </location>
</feature>
<dbReference type="InterPro" id="IPR008271">
    <property type="entry name" value="Ser/Thr_kinase_AS"/>
</dbReference>
<dbReference type="InterPro" id="IPR011009">
    <property type="entry name" value="Kinase-like_dom_sf"/>
</dbReference>
<keyword evidence="6 13" id="KW-0418">Kinase</keyword>
<dbReference type="CDD" id="cd14066">
    <property type="entry name" value="STKc_IRAK"/>
    <property type="match status" value="1"/>
</dbReference>
<dbReference type="GO" id="GO:0004674">
    <property type="term" value="F:protein serine/threonine kinase activity"/>
    <property type="evidence" value="ECO:0007669"/>
    <property type="project" value="UniProtKB-KW"/>
</dbReference>
<keyword evidence="4" id="KW-0808">Transferase</keyword>
<dbReference type="InterPro" id="IPR000719">
    <property type="entry name" value="Prot_kinase_dom"/>
</dbReference>
<sequence>MMSNEREHKYIYNMFYNERRKLCRLLDDGDKWKELAGHMQFGISTIHEIERKTRCEGSPCDELLTLWGRHNHTVLELFVLLSRMNQVKAMEEIKSSVDPKYHLLIRNYEQNLCDNFAQLGQHQPNGIIRNSETTNSDNAAVITKSSKILNVPKPMQPNIIVQAESINNNGVISNENNENILIPSNKSNALPLQRRLSPQPQGKFLVSGISDISSINESASAIPRISYDELQSATDNWNESNVLGRGGFGKVFKGMWKNTAVAIKRLEPPRGMTSAESYNTQMEQSMRELRYLNGCRHDNILSLYGYSMDEGREPCLVYQYMSGGSLERNFQRSRQNLQSALIWQQRKNIARGTARGLQFLHTYNKEKPLIHGDIKSANILLDQCNEPRIGDFGLAREGPHTDYMKVTRIQGTRPYLPDEFLRGRKLSTKVDTYSFGVVLFEIATGLSVYDDKRKYKFLKDHVTMHCEENQQDILQDMKSEDSSSNEAKNIFNELIKLGLICVSKSSNQRPEMVKVLECLE</sequence>
<dbReference type="Gene3D" id="3.30.200.20">
    <property type="entry name" value="Phosphorylase Kinase, domain 1"/>
    <property type="match status" value="1"/>
</dbReference>
<dbReference type="SMART" id="SM00005">
    <property type="entry name" value="DEATH"/>
    <property type="match status" value="1"/>
</dbReference>
<dbReference type="GO" id="GO:0045087">
    <property type="term" value="P:innate immune response"/>
    <property type="evidence" value="ECO:0007669"/>
    <property type="project" value="UniProtKB-ARBA"/>
</dbReference>
<dbReference type="SMART" id="SM00220">
    <property type="entry name" value="S_TKc"/>
    <property type="match status" value="1"/>
</dbReference>
<dbReference type="FunFam" id="1.10.510.10:FF:000754">
    <property type="entry name" value="Interleukin-1 receptor-associated kinase"/>
    <property type="match status" value="1"/>
</dbReference>
<evidence type="ECO:0000256" key="7">
    <source>
        <dbReference type="ARBA" id="ARBA00022840"/>
    </source>
</evidence>
<evidence type="ECO:0000256" key="5">
    <source>
        <dbReference type="ARBA" id="ARBA00022741"/>
    </source>
</evidence>
<organism evidence="13">
    <name type="scientific">Xenopsylla cheopis</name>
    <name type="common">Oriental rat flea</name>
    <name type="synonym">Pulex cheopis</name>
    <dbReference type="NCBI Taxonomy" id="163159"/>
    <lineage>
        <taxon>Eukaryota</taxon>
        <taxon>Metazoa</taxon>
        <taxon>Ecdysozoa</taxon>
        <taxon>Arthropoda</taxon>
        <taxon>Hexapoda</taxon>
        <taxon>Insecta</taxon>
        <taxon>Pterygota</taxon>
        <taxon>Neoptera</taxon>
        <taxon>Endopterygota</taxon>
        <taxon>Siphonaptera</taxon>
        <taxon>Pulicidae</taxon>
        <taxon>Xenopsyllinae</taxon>
        <taxon>Xenopsylla</taxon>
    </lineage>
</organism>
<evidence type="ECO:0000256" key="8">
    <source>
        <dbReference type="ARBA" id="ARBA00047899"/>
    </source>
</evidence>
<dbReference type="InterPro" id="IPR011029">
    <property type="entry name" value="DEATH-like_dom_sf"/>
</dbReference>
<dbReference type="EC" id="2.7.11.1" evidence="2"/>
<dbReference type="AlphaFoldDB" id="A0A6M2DKU2"/>
<keyword evidence="3 13" id="KW-0723">Serine/threonine-protein kinase</keyword>
<dbReference type="InterPro" id="IPR051824">
    <property type="entry name" value="LRR_Rcpt-Like_S/T_Kinase"/>
</dbReference>
<dbReference type="Gene3D" id="1.10.510.10">
    <property type="entry name" value="Transferase(Phosphotransferase) domain 1"/>
    <property type="match status" value="1"/>
</dbReference>
<dbReference type="PANTHER" id="PTHR48006:SF102">
    <property type="entry name" value="LEUCINE-RICH REPEAT-CONTAINING PROTEIN DDB_G0281931-RELATED"/>
    <property type="match status" value="1"/>
</dbReference>
<dbReference type="PROSITE" id="PS50011">
    <property type="entry name" value="PROTEIN_KINASE_DOM"/>
    <property type="match status" value="1"/>
</dbReference>
<comment type="similarity">
    <text evidence="1">Belongs to the protein kinase superfamily. TKL Ser/Thr protein kinase family. Pelle subfamily.</text>
</comment>
<evidence type="ECO:0000256" key="3">
    <source>
        <dbReference type="ARBA" id="ARBA00022527"/>
    </source>
</evidence>
<dbReference type="GO" id="GO:0005524">
    <property type="term" value="F:ATP binding"/>
    <property type="evidence" value="ECO:0007669"/>
    <property type="project" value="UniProtKB-UniRule"/>
</dbReference>
<name>A0A6M2DKU2_XENCH</name>
<proteinExistence type="inferred from homology"/>
<evidence type="ECO:0000256" key="1">
    <source>
        <dbReference type="ARBA" id="ARBA00008718"/>
    </source>
</evidence>
<dbReference type="GO" id="GO:0007165">
    <property type="term" value="P:signal transduction"/>
    <property type="evidence" value="ECO:0007669"/>
    <property type="project" value="InterPro"/>
</dbReference>
<dbReference type="SUPFAM" id="SSF47986">
    <property type="entry name" value="DEATH domain"/>
    <property type="match status" value="1"/>
</dbReference>
<dbReference type="PROSITE" id="PS50017">
    <property type="entry name" value="DEATH_DOMAIN"/>
    <property type="match status" value="1"/>
</dbReference>
<reference evidence="13" key="1">
    <citation type="submission" date="2020-03" db="EMBL/GenBank/DDBJ databases">
        <title>Transcriptomic Profiling of the Digestive Tract of the Rat Flea, Xenopsylla cheopis, Following Blood Feeding and Infection with Yersinia pestis.</title>
        <authorList>
            <person name="Bland D.M."/>
            <person name="Martens C.A."/>
            <person name="Virtaneva K."/>
            <person name="Kanakabandi K."/>
            <person name="Long D."/>
            <person name="Rosenke R."/>
            <person name="Saturday G.A."/>
            <person name="Hoyt F.H."/>
            <person name="Bruno D.P."/>
            <person name="Ribeiro J.M.C."/>
            <person name="Hinnebusch J."/>
        </authorList>
    </citation>
    <scope>NUCLEOTIDE SEQUENCE</scope>
</reference>
<dbReference type="Pfam" id="PF00531">
    <property type="entry name" value="Death"/>
    <property type="match status" value="1"/>
</dbReference>
<dbReference type="InterPro" id="IPR000488">
    <property type="entry name" value="Death_dom"/>
</dbReference>
<keyword evidence="5 10" id="KW-0547">Nucleotide-binding</keyword>
<dbReference type="PROSITE" id="PS00108">
    <property type="entry name" value="PROTEIN_KINASE_ST"/>
    <property type="match status" value="1"/>
</dbReference>
<dbReference type="Pfam" id="PF00069">
    <property type="entry name" value="Pkinase"/>
    <property type="match status" value="1"/>
</dbReference>
<feature type="binding site" evidence="10">
    <location>
        <position position="264"/>
    </location>
    <ligand>
        <name>ATP</name>
        <dbReference type="ChEBI" id="CHEBI:30616"/>
    </ligand>
</feature>
<evidence type="ECO:0000313" key="13">
    <source>
        <dbReference type="EMBL" id="NOV46929.1"/>
    </source>
</evidence>
<evidence type="ECO:0000256" key="9">
    <source>
        <dbReference type="ARBA" id="ARBA00048679"/>
    </source>
</evidence>
<protein>
    <recommendedName>
        <fullName evidence="2">non-specific serine/threonine protein kinase</fullName>
        <ecNumber evidence="2">2.7.11.1</ecNumber>
    </recommendedName>
</protein>
<evidence type="ECO:0000256" key="6">
    <source>
        <dbReference type="ARBA" id="ARBA00022777"/>
    </source>
</evidence>
<evidence type="ECO:0000256" key="4">
    <source>
        <dbReference type="ARBA" id="ARBA00022679"/>
    </source>
</evidence>
<evidence type="ECO:0000256" key="10">
    <source>
        <dbReference type="PROSITE-ProRule" id="PRU10141"/>
    </source>
</evidence>
<dbReference type="InterPro" id="IPR017441">
    <property type="entry name" value="Protein_kinase_ATP_BS"/>
</dbReference>
<keyword evidence="7 10" id="KW-0067">ATP-binding</keyword>
<dbReference type="Gene3D" id="1.10.533.10">
    <property type="entry name" value="Death Domain, Fas"/>
    <property type="match status" value="1"/>
</dbReference>
<dbReference type="SUPFAM" id="SSF56112">
    <property type="entry name" value="Protein kinase-like (PK-like)"/>
    <property type="match status" value="1"/>
</dbReference>
<comment type="catalytic activity">
    <reaction evidence="9">
        <text>L-seryl-[protein] + ATP = O-phospho-L-seryl-[protein] + ADP + H(+)</text>
        <dbReference type="Rhea" id="RHEA:17989"/>
        <dbReference type="Rhea" id="RHEA-COMP:9863"/>
        <dbReference type="Rhea" id="RHEA-COMP:11604"/>
        <dbReference type="ChEBI" id="CHEBI:15378"/>
        <dbReference type="ChEBI" id="CHEBI:29999"/>
        <dbReference type="ChEBI" id="CHEBI:30616"/>
        <dbReference type="ChEBI" id="CHEBI:83421"/>
        <dbReference type="ChEBI" id="CHEBI:456216"/>
        <dbReference type="EC" id="2.7.11.1"/>
    </reaction>
</comment>
<evidence type="ECO:0000259" key="11">
    <source>
        <dbReference type="PROSITE" id="PS50011"/>
    </source>
</evidence>